<comment type="subcellular location">
    <subcellularLocation>
        <location evidence="9">Cytoplasm</location>
    </subcellularLocation>
</comment>
<dbReference type="NCBIfam" id="NF006829">
    <property type="entry name" value="PRK09352.1"/>
    <property type="match status" value="1"/>
</dbReference>
<keyword evidence="4 9" id="KW-0808">Transferase</keyword>
<dbReference type="CDD" id="cd00830">
    <property type="entry name" value="KAS_III"/>
    <property type="match status" value="1"/>
</dbReference>
<name>A0A7I8D190_9FIRM</name>
<evidence type="ECO:0000313" key="13">
    <source>
        <dbReference type="Proteomes" id="UP000593890"/>
    </source>
</evidence>
<comment type="catalytic activity">
    <reaction evidence="9">
        <text>malonyl-[ACP] + acetyl-CoA + H(+) = 3-oxobutanoyl-[ACP] + CO2 + CoA</text>
        <dbReference type="Rhea" id="RHEA:12080"/>
        <dbReference type="Rhea" id="RHEA-COMP:9623"/>
        <dbReference type="Rhea" id="RHEA-COMP:9625"/>
        <dbReference type="ChEBI" id="CHEBI:15378"/>
        <dbReference type="ChEBI" id="CHEBI:16526"/>
        <dbReference type="ChEBI" id="CHEBI:57287"/>
        <dbReference type="ChEBI" id="CHEBI:57288"/>
        <dbReference type="ChEBI" id="CHEBI:78449"/>
        <dbReference type="ChEBI" id="CHEBI:78450"/>
        <dbReference type="EC" id="2.3.1.180"/>
    </reaction>
</comment>
<feature type="active site" evidence="9">
    <location>
        <position position="278"/>
    </location>
</feature>
<evidence type="ECO:0000259" key="10">
    <source>
        <dbReference type="Pfam" id="PF08541"/>
    </source>
</evidence>
<evidence type="ECO:0000256" key="6">
    <source>
        <dbReference type="ARBA" id="ARBA00023098"/>
    </source>
</evidence>
<dbReference type="InterPro" id="IPR016039">
    <property type="entry name" value="Thiolase-like"/>
</dbReference>
<accession>A0A7I8D190</accession>
<evidence type="ECO:0000256" key="7">
    <source>
        <dbReference type="ARBA" id="ARBA00023160"/>
    </source>
</evidence>
<dbReference type="Proteomes" id="UP000593890">
    <property type="component" value="Chromosome"/>
</dbReference>
<dbReference type="HAMAP" id="MF_01815">
    <property type="entry name" value="FabH"/>
    <property type="match status" value="1"/>
</dbReference>
<feature type="region of interest" description="ACP-binding" evidence="9">
    <location>
        <begin position="249"/>
        <end position="253"/>
    </location>
</feature>
<dbReference type="PANTHER" id="PTHR34069">
    <property type="entry name" value="3-OXOACYL-[ACYL-CARRIER-PROTEIN] SYNTHASE 3"/>
    <property type="match status" value="1"/>
</dbReference>
<comment type="subunit">
    <text evidence="9">Homodimer.</text>
</comment>
<comment type="function">
    <text evidence="9">Catalyzes the condensation reaction of fatty acid synthesis by the addition to an acyl acceptor of two carbons from malonyl-ACP. Catalyzes the first condensation reaction which initiates fatty acid synthesis and may therefore play a role in governing the total rate of fatty acid production. Possesses both acetoacetyl-ACP synthase and acetyl transacylase activities. Its substrate specificity determines the biosynthesis of branched-chain and/or straight-chain of fatty acids.</text>
</comment>
<proteinExistence type="inferred from homology"/>
<feature type="domain" description="Beta-ketoacyl-[acyl-carrier-protein] synthase III N-terminal" evidence="11">
    <location>
        <begin position="105"/>
        <end position="179"/>
    </location>
</feature>
<comment type="similarity">
    <text evidence="1 9">Belongs to the thiolase-like superfamily. FabH family.</text>
</comment>
<keyword evidence="2 9" id="KW-0963">Cytoplasm</keyword>
<dbReference type="PANTHER" id="PTHR34069:SF2">
    <property type="entry name" value="BETA-KETOACYL-[ACYL-CARRIER-PROTEIN] SYNTHASE III"/>
    <property type="match status" value="1"/>
</dbReference>
<dbReference type="GO" id="GO:0044550">
    <property type="term" value="P:secondary metabolite biosynthetic process"/>
    <property type="evidence" value="ECO:0007669"/>
    <property type="project" value="TreeGrafter"/>
</dbReference>
<feature type="active site" evidence="9">
    <location>
        <position position="111"/>
    </location>
</feature>
<keyword evidence="7 9" id="KW-0275">Fatty acid biosynthesis</keyword>
<keyword evidence="13" id="KW-1185">Reference proteome</keyword>
<evidence type="ECO:0000256" key="5">
    <source>
        <dbReference type="ARBA" id="ARBA00022832"/>
    </source>
</evidence>
<feature type="active site" evidence="9">
    <location>
        <position position="248"/>
    </location>
</feature>
<dbReference type="GO" id="GO:0033818">
    <property type="term" value="F:beta-ketoacyl-acyl-carrier-protein synthase III activity"/>
    <property type="evidence" value="ECO:0007669"/>
    <property type="project" value="UniProtKB-UniRule"/>
</dbReference>
<gene>
    <name evidence="9 12" type="primary">fabH</name>
    <name evidence="12" type="ORF">C12CBH8_03940</name>
</gene>
<organism evidence="12 13">
    <name type="scientific">Solibaculum mannosilyticum</name>
    <dbReference type="NCBI Taxonomy" id="2780922"/>
    <lineage>
        <taxon>Bacteria</taxon>
        <taxon>Bacillati</taxon>
        <taxon>Bacillota</taxon>
        <taxon>Clostridia</taxon>
        <taxon>Eubacteriales</taxon>
        <taxon>Oscillospiraceae</taxon>
        <taxon>Solibaculum</taxon>
    </lineage>
</organism>
<evidence type="ECO:0000256" key="3">
    <source>
        <dbReference type="ARBA" id="ARBA00022516"/>
    </source>
</evidence>
<dbReference type="InterPro" id="IPR004655">
    <property type="entry name" value="FabH"/>
</dbReference>
<dbReference type="Pfam" id="PF08541">
    <property type="entry name" value="ACP_syn_III_C"/>
    <property type="match status" value="1"/>
</dbReference>
<dbReference type="UniPathway" id="UPA00094"/>
<evidence type="ECO:0000256" key="2">
    <source>
        <dbReference type="ARBA" id="ARBA00022490"/>
    </source>
</evidence>
<dbReference type="RefSeq" id="WP_099323138.1">
    <property type="nucleotide sequence ID" value="NZ_AP023321.1"/>
</dbReference>
<dbReference type="EMBL" id="AP023321">
    <property type="protein sequence ID" value="BCI59755.1"/>
    <property type="molecule type" value="Genomic_DNA"/>
</dbReference>
<sequence>MPVYVEATGHCLPVREVTNDELSTMVDTNDQWIRERTGIASRHVCSEETTLDLAEEASRRALQQSAVKVEDIGLVIAATFTSNVKVPCLAACLRERLGFNHAPAFDINGACTGFILGVATAQGLMEQLDIDTALVVGVDVLSRVTDWTDRSTCVLFGDGAGAAILRRGEKAGILSSVLDGENDVGEVLVCSSAPVKTPFYELDDGKDKIIMKGQPVFKFAVTAMCRSIREVLEKAGKTLDDVTWFVPHQANQRIIDFTAQRMGVDKTKFFVNLDHTGNTSAASIPMALDELNRSGNLHDGDLVLLVGFGGGLSSGAILIEWRD</sequence>
<keyword evidence="3 9" id="KW-0444">Lipid biosynthesis</keyword>
<dbReference type="EC" id="2.3.1.180" evidence="9"/>
<protein>
    <recommendedName>
        <fullName evidence="9">Beta-ketoacyl-[acyl-carrier-protein] synthase III</fullName>
        <shortName evidence="9">Beta-ketoacyl-ACP synthase III</shortName>
        <shortName evidence="9">KAS III</shortName>
        <ecNumber evidence="9">2.3.1.180</ecNumber>
    </recommendedName>
    <alternativeName>
        <fullName evidence="9">3-oxoacyl-[acyl-carrier-protein] synthase 3</fullName>
    </alternativeName>
    <alternativeName>
        <fullName evidence="9">3-oxoacyl-[acyl-carrier-protein] synthase III</fullName>
    </alternativeName>
</protein>
<dbReference type="InterPro" id="IPR013747">
    <property type="entry name" value="ACP_syn_III_C"/>
</dbReference>
<dbReference type="NCBIfam" id="TIGR00747">
    <property type="entry name" value="fabH"/>
    <property type="match status" value="1"/>
</dbReference>
<keyword evidence="6 9" id="KW-0443">Lipid metabolism</keyword>
<evidence type="ECO:0000256" key="9">
    <source>
        <dbReference type="HAMAP-Rule" id="MF_01815"/>
    </source>
</evidence>
<keyword evidence="5 9" id="KW-0276">Fatty acid metabolism</keyword>
<feature type="domain" description="Beta-ketoacyl-[acyl-carrier-protein] synthase III C-terminal" evidence="10">
    <location>
        <begin position="232"/>
        <end position="321"/>
    </location>
</feature>
<keyword evidence="8 9" id="KW-0012">Acyltransferase</keyword>
<dbReference type="Pfam" id="PF08545">
    <property type="entry name" value="ACP_syn_III"/>
    <property type="match status" value="1"/>
</dbReference>
<evidence type="ECO:0000256" key="1">
    <source>
        <dbReference type="ARBA" id="ARBA00008642"/>
    </source>
</evidence>
<comment type="pathway">
    <text evidence="9">Lipid metabolism; fatty acid biosynthesis.</text>
</comment>
<dbReference type="SUPFAM" id="SSF53901">
    <property type="entry name" value="Thiolase-like"/>
    <property type="match status" value="1"/>
</dbReference>
<reference evidence="13" key="1">
    <citation type="submission" date="2020-07" db="EMBL/GenBank/DDBJ databases">
        <title>Complete genome sequencing of Clostridia bacterium strain 12CBH8.</title>
        <authorList>
            <person name="Sakamoto M."/>
            <person name="Murakami T."/>
            <person name="Mori H."/>
        </authorList>
    </citation>
    <scope>NUCLEOTIDE SEQUENCE [LARGE SCALE GENOMIC DNA]</scope>
    <source>
        <strain evidence="13">12CBH8</strain>
    </source>
</reference>
<dbReference type="InterPro" id="IPR013751">
    <property type="entry name" value="ACP_syn_III_N"/>
</dbReference>
<dbReference type="GO" id="GO:0006633">
    <property type="term" value="P:fatty acid biosynthetic process"/>
    <property type="evidence" value="ECO:0007669"/>
    <property type="project" value="UniProtKB-UniRule"/>
</dbReference>
<evidence type="ECO:0000259" key="11">
    <source>
        <dbReference type="Pfam" id="PF08545"/>
    </source>
</evidence>
<evidence type="ECO:0000256" key="4">
    <source>
        <dbReference type="ARBA" id="ARBA00022679"/>
    </source>
</evidence>
<evidence type="ECO:0000313" key="12">
    <source>
        <dbReference type="EMBL" id="BCI59755.1"/>
    </source>
</evidence>
<dbReference type="GO" id="GO:0005737">
    <property type="term" value="C:cytoplasm"/>
    <property type="evidence" value="ECO:0007669"/>
    <property type="project" value="UniProtKB-SubCell"/>
</dbReference>
<dbReference type="Gene3D" id="3.40.47.10">
    <property type="match status" value="1"/>
</dbReference>
<comment type="domain">
    <text evidence="9">The last Arg residue of the ACP-binding site is essential for the weak association between ACP/AcpP and FabH.</text>
</comment>
<evidence type="ECO:0000256" key="8">
    <source>
        <dbReference type="ARBA" id="ARBA00023315"/>
    </source>
</evidence>
<dbReference type="AlphaFoldDB" id="A0A7I8D190"/>
<dbReference type="GO" id="GO:0004315">
    <property type="term" value="F:3-oxoacyl-[acyl-carrier-protein] synthase activity"/>
    <property type="evidence" value="ECO:0007669"/>
    <property type="project" value="InterPro"/>
</dbReference>
<keyword evidence="9" id="KW-0511">Multifunctional enzyme</keyword>
<dbReference type="KEGG" id="sman:C12CBH8_03940"/>